<dbReference type="InterPro" id="IPR039448">
    <property type="entry name" value="Beta_helix"/>
</dbReference>
<dbReference type="SMART" id="SM00710">
    <property type="entry name" value="PbH1"/>
    <property type="match status" value="7"/>
</dbReference>
<evidence type="ECO:0000259" key="3">
    <source>
        <dbReference type="Pfam" id="PF13229"/>
    </source>
</evidence>
<dbReference type="InterPro" id="IPR011050">
    <property type="entry name" value="Pectin_lyase_fold/virulence"/>
</dbReference>
<feature type="signal peptide" evidence="2">
    <location>
        <begin position="1"/>
        <end position="22"/>
    </location>
</feature>
<dbReference type="EMBL" id="SJPX01000004">
    <property type="protein sequence ID" value="TWU49410.1"/>
    <property type="molecule type" value="Genomic_DNA"/>
</dbReference>
<comment type="caution">
    <text evidence="4">The sequence shown here is derived from an EMBL/GenBank/DDBJ whole genome shotgun (WGS) entry which is preliminary data.</text>
</comment>
<dbReference type="Pfam" id="PF13229">
    <property type="entry name" value="Beta_helix"/>
    <property type="match status" value="1"/>
</dbReference>
<proteinExistence type="predicted"/>
<accession>A0A5C6ELZ0</accession>
<feature type="region of interest" description="Disordered" evidence="1">
    <location>
        <begin position="35"/>
        <end position="75"/>
    </location>
</feature>
<evidence type="ECO:0000313" key="4">
    <source>
        <dbReference type="EMBL" id="TWU49410.1"/>
    </source>
</evidence>
<dbReference type="Gene3D" id="2.160.20.10">
    <property type="entry name" value="Single-stranded right-handed beta-helix, Pectin lyase-like"/>
    <property type="match status" value="1"/>
</dbReference>
<evidence type="ECO:0000256" key="2">
    <source>
        <dbReference type="SAM" id="SignalP"/>
    </source>
</evidence>
<feature type="domain" description="Right handed beta helix" evidence="3">
    <location>
        <begin position="259"/>
        <end position="396"/>
    </location>
</feature>
<dbReference type="AlphaFoldDB" id="A0A5C6ELZ0"/>
<keyword evidence="2" id="KW-0732">Signal</keyword>
<keyword evidence="5" id="KW-1185">Reference proteome</keyword>
<dbReference type="Proteomes" id="UP000317977">
    <property type="component" value="Unassembled WGS sequence"/>
</dbReference>
<dbReference type="SUPFAM" id="SSF51126">
    <property type="entry name" value="Pectin lyase-like"/>
    <property type="match status" value="1"/>
</dbReference>
<dbReference type="InterPro" id="IPR012334">
    <property type="entry name" value="Pectin_lyas_fold"/>
</dbReference>
<protein>
    <recommendedName>
        <fullName evidence="3">Right handed beta helix domain-containing protein</fullName>
    </recommendedName>
</protein>
<sequence length="476" mass="50966" precursor="true">MLLRTIECCLRRWMMASAFVFAAVHAESNSVIADTVLPSSPDDQAGDQTGDQTGDQAGQVPDGPFVPRPFWRKKGDSPTFAPDWYANRGEATVEVHFDSSKTAAQNGELLKRTLSNLSAGDHVRIHAGTYVVDSLLVIQAQGTRSFPVTIEGAPGEEVIVTRSDARQNALNVDRSEYLIVERLTLRGGSTGLKLQSANHFMLHDVEIVGTANNAIAANSASTSYLYFIDNEIHDTASHGEGFYLGSHDGQFVTHHTFVIGNYIHDLNHSDVDQGDGVEIKDGSYAVIIKQNFIRGTKYPGIIVYRTGREPADRNVIEENVILDSGDNAIQATADAIIRNNLIITGVIGIMSKPSGTAPRDLTIVNNTIIAKGDAIKTIDWDTPESTGIRVANNAIFTQSGRAVANGFGNARSTANVVVSELSKTFKNVQLDGSGLDANPLETSNLVGVANAADLPGHDLSGRVRTGSSDVGALGIR</sequence>
<dbReference type="OrthoDB" id="252131at2"/>
<organism evidence="4 5">
    <name type="scientific">Rubripirellula reticaptiva</name>
    <dbReference type="NCBI Taxonomy" id="2528013"/>
    <lineage>
        <taxon>Bacteria</taxon>
        <taxon>Pseudomonadati</taxon>
        <taxon>Planctomycetota</taxon>
        <taxon>Planctomycetia</taxon>
        <taxon>Pirellulales</taxon>
        <taxon>Pirellulaceae</taxon>
        <taxon>Rubripirellula</taxon>
    </lineage>
</organism>
<evidence type="ECO:0000256" key="1">
    <source>
        <dbReference type="SAM" id="MobiDB-lite"/>
    </source>
</evidence>
<evidence type="ECO:0000313" key="5">
    <source>
        <dbReference type="Proteomes" id="UP000317977"/>
    </source>
</evidence>
<name>A0A5C6ELZ0_9BACT</name>
<dbReference type="InterPro" id="IPR006626">
    <property type="entry name" value="PbH1"/>
</dbReference>
<gene>
    <name evidence="4" type="ORF">Poly59_40250</name>
</gene>
<feature type="chain" id="PRO_5023145200" description="Right handed beta helix domain-containing protein" evidence="2">
    <location>
        <begin position="23"/>
        <end position="476"/>
    </location>
</feature>
<reference evidence="4 5" key="1">
    <citation type="submission" date="2019-02" db="EMBL/GenBank/DDBJ databases">
        <title>Deep-cultivation of Planctomycetes and their phenomic and genomic characterization uncovers novel biology.</title>
        <authorList>
            <person name="Wiegand S."/>
            <person name="Jogler M."/>
            <person name="Boedeker C."/>
            <person name="Pinto D."/>
            <person name="Vollmers J."/>
            <person name="Rivas-Marin E."/>
            <person name="Kohn T."/>
            <person name="Peeters S.H."/>
            <person name="Heuer A."/>
            <person name="Rast P."/>
            <person name="Oberbeckmann S."/>
            <person name="Bunk B."/>
            <person name="Jeske O."/>
            <person name="Meyerdierks A."/>
            <person name="Storesund J.E."/>
            <person name="Kallscheuer N."/>
            <person name="Luecker S."/>
            <person name="Lage O.M."/>
            <person name="Pohl T."/>
            <person name="Merkel B.J."/>
            <person name="Hornburger P."/>
            <person name="Mueller R.-W."/>
            <person name="Bruemmer F."/>
            <person name="Labrenz M."/>
            <person name="Spormann A.M."/>
            <person name="Op Den Camp H."/>
            <person name="Overmann J."/>
            <person name="Amann R."/>
            <person name="Jetten M.S.M."/>
            <person name="Mascher T."/>
            <person name="Medema M.H."/>
            <person name="Devos D.P."/>
            <person name="Kaster A.-K."/>
            <person name="Ovreas L."/>
            <person name="Rohde M."/>
            <person name="Galperin M.Y."/>
            <person name="Jogler C."/>
        </authorList>
    </citation>
    <scope>NUCLEOTIDE SEQUENCE [LARGE SCALE GENOMIC DNA]</scope>
    <source>
        <strain evidence="4 5">Poly59</strain>
    </source>
</reference>
<feature type="compositionally biased region" description="Low complexity" evidence="1">
    <location>
        <begin position="42"/>
        <end position="59"/>
    </location>
</feature>